<dbReference type="InterPro" id="IPR014890">
    <property type="entry name" value="c-SKI_SMAD4-bd_dom"/>
</dbReference>
<dbReference type="Pfam" id="PF08782">
    <property type="entry name" value="c-SKI_SMAD_bind"/>
    <property type="match status" value="1"/>
</dbReference>
<dbReference type="GO" id="GO:0005737">
    <property type="term" value="C:cytoplasm"/>
    <property type="evidence" value="ECO:0007669"/>
    <property type="project" value="TreeGrafter"/>
</dbReference>
<feature type="region of interest" description="Disordered" evidence="3">
    <location>
        <begin position="37"/>
        <end position="61"/>
    </location>
</feature>
<proteinExistence type="inferred from homology"/>
<dbReference type="Gene3D" id="3.10.390.10">
    <property type="entry name" value="SAND domain-like"/>
    <property type="match status" value="1"/>
</dbReference>
<feature type="region of interest" description="Disordered" evidence="3">
    <location>
        <begin position="74"/>
        <end position="99"/>
    </location>
</feature>
<feature type="compositionally biased region" description="Low complexity" evidence="3">
    <location>
        <begin position="528"/>
        <end position="540"/>
    </location>
</feature>
<evidence type="ECO:0000256" key="1">
    <source>
        <dbReference type="ARBA" id="ARBA00009513"/>
    </source>
</evidence>
<feature type="compositionally biased region" description="Low complexity" evidence="3">
    <location>
        <begin position="765"/>
        <end position="777"/>
    </location>
</feature>
<dbReference type="CDD" id="cd21079">
    <property type="entry name" value="DHD_Ski_Sno"/>
    <property type="match status" value="1"/>
</dbReference>
<feature type="region of interest" description="Disordered" evidence="3">
    <location>
        <begin position="830"/>
        <end position="852"/>
    </location>
</feature>
<feature type="compositionally biased region" description="Acidic residues" evidence="3">
    <location>
        <begin position="659"/>
        <end position="669"/>
    </location>
</feature>
<organism evidence="5 6">
    <name type="scientific">Chironomus riparius</name>
    <dbReference type="NCBI Taxonomy" id="315576"/>
    <lineage>
        <taxon>Eukaryota</taxon>
        <taxon>Metazoa</taxon>
        <taxon>Ecdysozoa</taxon>
        <taxon>Arthropoda</taxon>
        <taxon>Hexapoda</taxon>
        <taxon>Insecta</taxon>
        <taxon>Pterygota</taxon>
        <taxon>Neoptera</taxon>
        <taxon>Endopterygota</taxon>
        <taxon>Diptera</taxon>
        <taxon>Nematocera</taxon>
        <taxon>Chironomoidea</taxon>
        <taxon>Chironomidae</taxon>
        <taxon>Chironominae</taxon>
        <taxon>Chironomus</taxon>
    </lineage>
</organism>
<dbReference type="SUPFAM" id="SSF63763">
    <property type="entry name" value="SAND domain-like"/>
    <property type="match status" value="1"/>
</dbReference>
<protein>
    <recommendedName>
        <fullName evidence="4">c-SKI SMAD4-binding domain-containing protein</fullName>
    </recommendedName>
</protein>
<feature type="domain" description="c-SKI SMAD4-binding" evidence="4">
    <location>
        <begin position="233"/>
        <end position="327"/>
    </location>
</feature>
<dbReference type="GO" id="GO:0046332">
    <property type="term" value="F:SMAD binding"/>
    <property type="evidence" value="ECO:0007669"/>
    <property type="project" value="InterPro"/>
</dbReference>
<dbReference type="Gene3D" id="3.10.260.20">
    <property type="entry name" value="Ski"/>
    <property type="match status" value="1"/>
</dbReference>
<dbReference type="Proteomes" id="UP001153620">
    <property type="component" value="Chromosome 1"/>
</dbReference>
<evidence type="ECO:0000313" key="6">
    <source>
        <dbReference type="Proteomes" id="UP001153620"/>
    </source>
</evidence>
<feature type="compositionally biased region" description="Low complexity" evidence="3">
    <location>
        <begin position="616"/>
        <end position="625"/>
    </location>
</feature>
<dbReference type="FunFam" id="3.10.260.20:FF:000002">
    <property type="entry name" value="SKI-like oncogene a"/>
    <property type="match status" value="1"/>
</dbReference>
<keyword evidence="6" id="KW-1185">Reference proteome</keyword>
<dbReference type="InterPro" id="IPR037000">
    <property type="entry name" value="Ski_DNA-bd_sf"/>
</dbReference>
<feature type="compositionally biased region" description="Low complexity" evidence="3">
    <location>
        <begin position="80"/>
        <end position="93"/>
    </location>
</feature>
<dbReference type="InterPro" id="IPR010919">
    <property type="entry name" value="SAND-like_dom_sf"/>
</dbReference>
<evidence type="ECO:0000256" key="2">
    <source>
        <dbReference type="SAM" id="Coils"/>
    </source>
</evidence>
<evidence type="ECO:0000313" key="5">
    <source>
        <dbReference type="EMBL" id="CAH1708161.1"/>
    </source>
</evidence>
<reference evidence="5" key="1">
    <citation type="submission" date="2022-01" db="EMBL/GenBank/DDBJ databases">
        <authorList>
            <person name="King R."/>
        </authorList>
    </citation>
    <scope>NUCLEOTIDE SEQUENCE</scope>
</reference>
<dbReference type="GO" id="GO:0000981">
    <property type="term" value="F:DNA-binding transcription factor activity, RNA polymerase II-specific"/>
    <property type="evidence" value="ECO:0007669"/>
    <property type="project" value="TreeGrafter"/>
</dbReference>
<dbReference type="AlphaFoldDB" id="A0A9P0ND04"/>
<feature type="compositionally biased region" description="Low complexity" evidence="3">
    <location>
        <begin position="564"/>
        <end position="575"/>
    </location>
</feature>
<dbReference type="GO" id="GO:0005667">
    <property type="term" value="C:transcription regulator complex"/>
    <property type="evidence" value="ECO:0007669"/>
    <property type="project" value="TreeGrafter"/>
</dbReference>
<dbReference type="SMART" id="SM01046">
    <property type="entry name" value="c-SKI_SMAD_bind"/>
    <property type="match status" value="1"/>
</dbReference>
<gene>
    <name evidence="5" type="ORF">CHIRRI_LOCUS589</name>
</gene>
<feature type="region of interest" description="Disordered" evidence="3">
    <location>
        <begin position="898"/>
        <end position="924"/>
    </location>
</feature>
<feature type="region of interest" description="Disordered" evidence="3">
    <location>
        <begin position="656"/>
        <end position="680"/>
    </location>
</feature>
<evidence type="ECO:0000259" key="4">
    <source>
        <dbReference type="SMART" id="SM01046"/>
    </source>
</evidence>
<dbReference type="PANTHER" id="PTHR10005:SF25">
    <property type="entry name" value="SNO ONCOGENE, ISOFORM B"/>
    <property type="match status" value="1"/>
</dbReference>
<dbReference type="InterPro" id="IPR003380">
    <property type="entry name" value="SKI/SNO/DAC"/>
</dbReference>
<feature type="compositionally biased region" description="Basic and acidic residues" evidence="3">
    <location>
        <begin position="475"/>
        <end position="509"/>
    </location>
</feature>
<accession>A0A9P0ND04</accession>
<feature type="coiled-coil region" evidence="2">
    <location>
        <begin position="707"/>
        <end position="752"/>
    </location>
</feature>
<sequence length="924" mass="104142">MTELSNVLKTYQDNALKTLQGPASLFYNTHQYHKGLKREIDSPPPQDDDFKHTSSSPMQCNISIPSGTVIERAESNRQISSPSTPTQQQQQSQRDFCPSPPITFVPMMQPIQSQPILTAPDSECGELMECIIEGRPIGCFQVGGELRLCFPQILNNILPEFPLERIHPTIEDLHIHCSLSTPEQLAEFKRAKILPPNVPPCGLITRTNAERLCSALLHKSVKKKDLSHQNYFSFRVYHRCFGKSEGICTPELFTFRDRECIECVECHGMLAPNKFVLHVCKNKPKENSTCHWGFESNKWRSYIHVAMSEPNQEKCTRLLDEMFAVEIDFERVLYEANNQMEESNNLKRKAAMEEVSTLTGGQTKQEPGYDIPLKKSKMDESQLTQYLRELYSPATLLYQFSQLSRQQPWLAAASPKHIITPFGPNVASIPYLSSTQEPPILQNPERVVRHTENERFDRSYQPNVALAPRQTILAKEREREQREFEKERENNERSSTVIKRETIQIKQERPSTPNAHELSPEIRHNSPETTVTLETSSLSSGQQEKMNVTAPISPEGQSGSNEITSSTSPVPATPSMIPNKQESISPPHHHHTTSPRSHHLHHHTMISSHHHHLIHKTSSTSSASPPTVVVKVTTNHQMVTPLNGLAKKVPIIGNPEFELSTDTDDESLGEPDSSNHNGSLAQTPYEFAANLLKNNSTDDHNKILDLIKYMEKEITQLKEAHKKEIRERQHIEETLRKENERLQNQINQQHKMSVIANASCLSTSSSSSSSSLSSNSSFDFEHQQQRNGNNNERRNSIVAAEKPNVIIKPPKKSLLRITPLLENDCKPTANNNNNSCSNSNNNNINNSQSTTTTTPSIVIMPKCEDIINNNNTKIYNNNNNNNNSTSTTTTTVVINGQQTESSSGTDDKINNSNLQKTTIKAEKL</sequence>
<feature type="compositionally biased region" description="Basic residues" evidence="3">
    <location>
        <begin position="587"/>
        <end position="615"/>
    </location>
</feature>
<reference evidence="5" key="2">
    <citation type="submission" date="2022-10" db="EMBL/GenBank/DDBJ databases">
        <authorList>
            <consortium name="ENA_rothamsted_submissions"/>
            <consortium name="culmorum"/>
            <person name="King R."/>
        </authorList>
    </citation>
    <scope>NUCLEOTIDE SEQUENCE</scope>
</reference>
<evidence type="ECO:0000256" key="3">
    <source>
        <dbReference type="SAM" id="MobiDB-lite"/>
    </source>
</evidence>
<comment type="similarity">
    <text evidence="1">Belongs to the SKI family.</text>
</comment>
<feature type="region of interest" description="Disordered" evidence="3">
    <location>
        <begin position="475"/>
        <end position="625"/>
    </location>
</feature>
<dbReference type="SUPFAM" id="SSF46955">
    <property type="entry name" value="Putative DNA-binding domain"/>
    <property type="match status" value="1"/>
</dbReference>
<dbReference type="PANTHER" id="PTHR10005">
    <property type="entry name" value="SKI ONCOGENE-RELATED"/>
    <property type="match status" value="1"/>
</dbReference>
<dbReference type="Pfam" id="PF02437">
    <property type="entry name" value="Ski_Sno_DHD"/>
    <property type="match status" value="1"/>
</dbReference>
<feature type="region of interest" description="Disordered" evidence="3">
    <location>
        <begin position="765"/>
        <end position="802"/>
    </location>
</feature>
<dbReference type="GO" id="GO:0000978">
    <property type="term" value="F:RNA polymerase II cis-regulatory region sequence-specific DNA binding"/>
    <property type="evidence" value="ECO:0007669"/>
    <property type="project" value="TreeGrafter"/>
</dbReference>
<dbReference type="InterPro" id="IPR023216">
    <property type="entry name" value="Tscrpt_reg_SKI_SnoN"/>
</dbReference>
<keyword evidence="2" id="KW-0175">Coiled coil</keyword>
<dbReference type="GO" id="GO:0005634">
    <property type="term" value="C:nucleus"/>
    <property type="evidence" value="ECO:0007669"/>
    <property type="project" value="TreeGrafter"/>
</dbReference>
<dbReference type="EMBL" id="OU895877">
    <property type="protein sequence ID" value="CAH1708161.1"/>
    <property type="molecule type" value="Genomic_DNA"/>
</dbReference>
<feature type="compositionally biased region" description="Polar residues" evidence="3">
    <location>
        <begin position="898"/>
        <end position="918"/>
    </location>
</feature>
<dbReference type="GO" id="GO:0030514">
    <property type="term" value="P:negative regulation of BMP signaling pathway"/>
    <property type="evidence" value="ECO:0007669"/>
    <property type="project" value="TreeGrafter"/>
</dbReference>
<dbReference type="InterPro" id="IPR009061">
    <property type="entry name" value="DNA-bd_dom_put_sf"/>
</dbReference>
<name>A0A9P0ND04_9DIPT</name>